<dbReference type="CDD" id="cd07987">
    <property type="entry name" value="LPLAT_MGAT-like"/>
    <property type="match status" value="1"/>
</dbReference>
<evidence type="ECO:0000256" key="9">
    <source>
        <dbReference type="ARBA" id="ARBA00023136"/>
    </source>
</evidence>
<keyword evidence="7 11" id="KW-1133">Transmembrane helix</keyword>
<keyword evidence="4 11" id="KW-0808">Transferase</keyword>
<dbReference type="PANTHER" id="PTHR12317:SF79">
    <property type="entry name" value="ACYLTRANSFERASE"/>
    <property type="match status" value="1"/>
</dbReference>
<accession>T1EAF2</accession>
<proteinExistence type="evidence at transcript level"/>
<name>T1EAF2_ANOAQ</name>
<protein>
    <recommendedName>
        <fullName evidence="11">Acyltransferase</fullName>
        <ecNumber evidence="11">2.3.1.-</ecNumber>
    </recommendedName>
</protein>
<evidence type="ECO:0000256" key="1">
    <source>
        <dbReference type="ARBA" id="ARBA00004477"/>
    </source>
</evidence>
<feature type="transmembrane region" description="Helical" evidence="11">
    <location>
        <begin position="59"/>
        <end position="78"/>
    </location>
</feature>
<evidence type="ECO:0000256" key="11">
    <source>
        <dbReference type="RuleBase" id="RU367023"/>
    </source>
</evidence>
<dbReference type="EMBL" id="GAMD01001078">
    <property type="protein sequence ID" value="JAB00513.1"/>
    <property type="molecule type" value="mRNA"/>
</dbReference>
<dbReference type="EC" id="2.3.1.-" evidence="11"/>
<dbReference type="Pfam" id="PF03982">
    <property type="entry name" value="DAGAT"/>
    <property type="match status" value="1"/>
</dbReference>
<dbReference type="PANTHER" id="PTHR12317">
    <property type="entry name" value="DIACYLGLYCEROL O-ACYLTRANSFERASE"/>
    <property type="match status" value="1"/>
</dbReference>
<keyword evidence="5 11" id="KW-0812">Transmembrane</keyword>
<dbReference type="InterPro" id="IPR007130">
    <property type="entry name" value="DAGAT"/>
</dbReference>
<evidence type="ECO:0000256" key="4">
    <source>
        <dbReference type="ARBA" id="ARBA00022679"/>
    </source>
</evidence>
<keyword evidence="10 12" id="KW-0012">Acyltransferase</keyword>
<dbReference type="AlphaFoldDB" id="T1EAF2"/>
<keyword evidence="3" id="KW-0444">Lipid biosynthesis</keyword>
<evidence type="ECO:0000256" key="2">
    <source>
        <dbReference type="ARBA" id="ARBA00005420"/>
    </source>
</evidence>
<keyword evidence="9 11" id="KW-0472">Membrane</keyword>
<dbReference type="GO" id="GO:0004144">
    <property type="term" value="F:diacylglycerol O-acyltransferase activity"/>
    <property type="evidence" value="ECO:0007669"/>
    <property type="project" value="TreeGrafter"/>
</dbReference>
<comment type="similarity">
    <text evidence="2 11">Belongs to the diacylglycerol acyltransferase family.</text>
</comment>
<evidence type="ECO:0000256" key="7">
    <source>
        <dbReference type="ARBA" id="ARBA00022989"/>
    </source>
</evidence>
<evidence type="ECO:0000256" key="3">
    <source>
        <dbReference type="ARBA" id="ARBA00022516"/>
    </source>
</evidence>
<comment type="caution">
    <text evidence="11">Lacks conserved residue(s) required for the propagation of feature annotation.</text>
</comment>
<evidence type="ECO:0000313" key="12">
    <source>
        <dbReference type="EMBL" id="JAB00513.1"/>
    </source>
</evidence>
<keyword evidence="8" id="KW-0443">Lipid metabolism</keyword>
<dbReference type="VEuPathDB" id="VectorBase:AAQUA_003695"/>
<organism evidence="12">
    <name type="scientific">Anopheles aquasalis</name>
    <name type="common">Malaria mosquito</name>
    <dbReference type="NCBI Taxonomy" id="42839"/>
    <lineage>
        <taxon>Eukaryota</taxon>
        <taxon>Metazoa</taxon>
        <taxon>Ecdysozoa</taxon>
        <taxon>Arthropoda</taxon>
        <taxon>Hexapoda</taxon>
        <taxon>Insecta</taxon>
        <taxon>Pterygota</taxon>
        <taxon>Neoptera</taxon>
        <taxon>Endopterygota</taxon>
        <taxon>Diptera</taxon>
        <taxon>Nematocera</taxon>
        <taxon>Culicoidea</taxon>
        <taxon>Culicidae</taxon>
        <taxon>Anophelinae</taxon>
        <taxon>Anopheles</taxon>
    </lineage>
</organism>
<dbReference type="GO" id="GO:0005789">
    <property type="term" value="C:endoplasmic reticulum membrane"/>
    <property type="evidence" value="ECO:0007669"/>
    <property type="project" value="UniProtKB-SubCell"/>
</dbReference>
<comment type="subcellular location">
    <subcellularLocation>
        <location evidence="1 11">Endoplasmic reticulum membrane</location>
        <topology evidence="1 11">Multi-pass membrane protein</topology>
    </subcellularLocation>
</comment>
<evidence type="ECO:0000256" key="10">
    <source>
        <dbReference type="ARBA" id="ARBA00023315"/>
    </source>
</evidence>
<feature type="non-terminal residue" evidence="12">
    <location>
        <position position="1"/>
    </location>
</feature>
<dbReference type="GO" id="GO:0019432">
    <property type="term" value="P:triglyceride biosynthetic process"/>
    <property type="evidence" value="ECO:0007669"/>
    <property type="project" value="TreeGrafter"/>
</dbReference>
<evidence type="ECO:0000256" key="8">
    <source>
        <dbReference type="ARBA" id="ARBA00023098"/>
    </source>
</evidence>
<evidence type="ECO:0000256" key="6">
    <source>
        <dbReference type="ARBA" id="ARBA00022824"/>
    </source>
</evidence>
<keyword evidence="6 11" id="KW-0256">Endoplasmic reticulum</keyword>
<reference evidence="12" key="1">
    <citation type="submission" date="2013-07" db="EMBL/GenBank/DDBJ databases">
        <title>Transcriptome sequencing and developmental regulation of gene expression in Anopheles aquasalis.</title>
        <authorList>
            <consortium name="Brazilian Malaria Network (MCT/CNPq/MS/SCTIE/DECIT/PRONEX 555648/2009-5) and Research Network on Bioactive Molecules from Arthropod Vectors (NAP-MOBIARVE"/>
            <consortium name="University of Sao Paulo)"/>
            <person name="Marinotti O."/>
            <person name="Ribeiro J.M.C."/>
            <person name="Costa-da-Silva A.L."/>
            <person name="Silva M.C.P."/>
            <person name="Lopes A.R."/>
            <person name="Barros M.S."/>
            <person name="Sa-Nunes A."/>
            <person name="Konjin B.B."/>
            <person name="Carvalho E."/>
            <person name="Suesdek L."/>
            <person name="Silva-Neto M.A.C."/>
            <person name="Capurro M.L."/>
        </authorList>
    </citation>
    <scope>NUCLEOTIDE SEQUENCE</scope>
    <source>
        <tissue evidence="12">Whole body</tissue>
    </source>
</reference>
<sequence>STQPRSCTEPPRTGGRVRPCFTYTSNVLLVPVRGSREREPKMQIEWAPLNVPMRRRLETLATALWMWLILFGELGMLISYFLLLIYGNLFIKTLCLIYGYFIYTDRKITLNGGRGQGVKWWRDLFLWRLYQSYFPAKLHKTVDLDPNRNYLFAAFPHGVLGLGAFINFATNATGFHDKFPGLRSRPVTLNFHFVIPFFRELLLSWGLVSANSDSILSLLKASNSPNHPLNADGFTGNCVAIVVGGAAESLHCRPNNYTLVLRKRKGFCKLAIRAGTPLVPVMTFGEVDLFDQPPNPPGSKLRRFQEFVKNTTGIAPAAFVGRGFFQYSYGLIPRRKPLNTVVGPPVEVEQVDNPTNEQVDEVHDRFCRALDELFETHKSRFIADHKNVKLVLE</sequence>
<evidence type="ECO:0000256" key="5">
    <source>
        <dbReference type="ARBA" id="ARBA00022692"/>
    </source>
</evidence>